<feature type="domain" description="TadE-like" evidence="1">
    <location>
        <begin position="19"/>
        <end position="61"/>
    </location>
</feature>
<comment type="caution">
    <text evidence="2">The sequence shown here is derived from an EMBL/GenBank/DDBJ whole genome shotgun (WGS) entry which is preliminary data.</text>
</comment>
<gene>
    <name evidence="2" type="ORF">ACIB24_03330</name>
</gene>
<name>A0ABW8AI96_9ACTN</name>
<protein>
    <submittedName>
        <fullName evidence="2">TadE/TadG family type IV pilus assembly protein</fullName>
    </submittedName>
</protein>
<dbReference type="EMBL" id="JBITLV010000001">
    <property type="protein sequence ID" value="MFI7586090.1"/>
    <property type="molecule type" value="Genomic_DNA"/>
</dbReference>
<keyword evidence="3" id="KW-1185">Reference proteome</keyword>
<dbReference type="Pfam" id="PF07811">
    <property type="entry name" value="TadE"/>
    <property type="match status" value="1"/>
</dbReference>
<proteinExistence type="predicted"/>
<reference evidence="2 3" key="1">
    <citation type="submission" date="2024-10" db="EMBL/GenBank/DDBJ databases">
        <title>The Natural Products Discovery Center: Release of the First 8490 Sequenced Strains for Exploring Actinobacteria Biosynthetic Diversity.</title>
        <authorList>
            <person name="Kalkreuter E."/>
            <person name="Kautsar S.A."/>
            <person name="Yang D."/>
            <person name="Bader C.D."/>
            <person name="Teijaro C.N."/>
            <person name="Fluegel L."/>
            <person name="Davis C.M."/>
            <person name="Simpson J.R."/>
            <person name="Lauterbach L."/>
            <person name="Steele A.D."/>
            <person name="Gui C."/>
            <person name="Meng S."/>
            <person name="Li G."/>
            <person name="Viehrig K."/>
            <person name="Ye F."/>
            <person name="Su P."/>
            <person name="Kiefer A.F."/>
            <person name="Nichols A."/>
            <person name="Cepeda A.J."/>
            <person name="Yan W."/>
            <person name="Fan B."/>
            <person name="Jiang Y."/>
            <person name="Adhikari A."/>
            <person name="Zheng C.-J."/>
            <person name="Schuster L."/>
            <person name="Cowan T.M."/>
            <person name="Smanski M.J."/>
            <person name="Chevrette M.G."/>
            <person name="De Carvalho L.P.S."/>
            <person name="Shen B."/>
        </authorList>
    </citation>
    <scope>NUCLEOTIDE SEQUENCE [LARGE SCALE GENOMIC DNA]</scope>
    <source>
        <strain evidence="2 3">NPDC049639</strain>
    </source>
</reference>
<dbReference type="InterPro" id="IPR012495">
    <property type="entry name" value="TadE-like_dom"/>
</dbReference>
<dbReference type="Proteomes" id="UP001612915">
    <property type="component" value="Unassembled WGS sequence"/>
</dbReference>
<organism evidence="2 3">
    <name type="scientific">Spongisporangium articulatum</name>
    <dbReference type="NCBI Taxonomy" id="3362603"/>
    <lineage>
        <taxon>Bacteria</taxon>
        <taxon>Bacillati</taxon>
        <taxon>Actinomycetota</taxon>
        <taxon>Actinomycetes</taxon>
        <taxon>Kineosporiales</taxon>
        <taxon>Kineosporiaceae</taxon>
        <taxon>Spongisporangium</taxon>
    </lineage>
</organism>
<evidence type="ECO:0000259" key="1">
    <source>
        <dbReference type="Pfam" id="PF07811"/>
    </source>
</evidence>
<accession>A0ABW8AI96</accession>
<sequence>MRTRFRRVARPAPRSRDRGAAAVEMALVTPLLLLVVCGFIDLGMMLNTQIALSAAAREGVRSAALGGTDVTSRVAAATTSLRSAPTTSVISCPANATGTNATVTVTSVYVPITPIGRVARLLGGSFPGTVTLTGRGVMRCGG</sequence>
<dbReference type="RefSeq" id="WP_398276728.1">
    <property type="nucleotide sequence ID" value="NZ_JBITLV010000001.1"/>
</dbReference>
<evidence type="ECO:0000313" key="3">
    <source>
        <dbReference type="Proteomes" id="UP001612915"/>
    </source>
</evidence>
<evidence type="ECO:0000313" key="2">
    <source>
        <dbReference type="EMBL" id="MFI7586090.1"/>
    </source>
</evidence>